<evidence type="ECO:0000313" key="1">
    <source>
        <dbReference type="EMBL" id="AUB41000.1"/>
    </source>
</evidence>
<dbReference type="RefSeq" id="WP_100901541.1">
    <property type="nucleotide sequence ID" value="NZ_CAWNNC010000001.1"/>
</dbReference>
<reference evidence="1 2" key="1">
    <citation type="submission" date="2017-11" db="EMBL/GenBank/DDBJ databases">
        <title>Complete genome of a free-living desiccation-tolerant cyanobacterium and its photosynthetic adaptation to extreme terrestrial habitat.</title>
        <authorList>
            <person name="Shang J."/>
        </authorList>
    </citation>
    <scope>NUCLEOTIDE SEQUENCE [LARGE SCALE GENOMIC DNA]</scope>
    <source>
        <strain evidence="1 2">CCNUN1</strain>
    </source>
</reference>
<gene>
    <name evidence="1" type="ORF">COO91_07038</name>
</gene>
<protein>
    <submittedName>
        <fullName evidence="1">Uncharacterized protein</fullName>
    </submittedName>
</protein>
<dbReference type="OrthoDB" id="462433at2"/>
<sequence length="117" mass="12933">MSSIPLTLNLIEGSVSFSFSPQAARELKAATDQLMERLKAVAAKPTPGGGKVTPQPPLEYRYTGEVFLEIFCNPNIWPTPFAAKVLLTVRNVNIRLTTEAELTRIIEDINNYLEQVG</sequence>
<organism evidence="1 2">
    <name type="scientific">Nostoc flagelliforme CCNUN1</name>
    <dbReference type="NCBI Taxonomy" id="2038116"/>
    <lineage>
        <taxon>Bacteria</taxon>
        <taxon>Bacillati</taxon>
        <taxon>Cyanobacteriota</taxon>
        <taxon>Cyanophyceae</taxon>
        <taxon>Nostocales</taxon>
        <taxon>Nostocaceae</taxon>
        <taxon>Nostoc</taxon>
    </lineage>
</organism>
<dbReference type="AlphaFoldDB" id="A0A2K8T045"/>
<proteinExistence type="predicted"/>
<dbReference type="EMBL" id="CP024785">
    <property type="protein sequence ID" value="AUB41000.1"/>
    <property type="molecule type" value="Genomic_DNA"/>
</dbReference>
<dbReference type="Proteomes" id="UP000232003">
    <property type="component" value="Chromosome"/>
</dbReference>
<dbReference type="KEGG" id="nfl:COO91_07038"/>
<name>A0A2K8T045_9NOSO</name>
<keyword evidence="2" id="KW-1185">Reference proteome</keyword>
<accession>A0A2K8T045</accession>
<evidence type="ECO:0000313" key="2">
    <source>
        <dbReference type="Proteomes" id="UP000232003"/>
    </source>
</evidence>